<protein>
    <submittedName>
        <fullName evidence="1">Uncharacterized protein</fullName>
    </submittedName>
</protein>
<sequence>MPDRRDTDVTRGEIDDTPTVACSRCDREWDLDYELDELHAGNGALEQFALDHRQHTGHFPDDVTPWLAECRRCPDHEAFLSERPARRWAETHARHTRHGVALQHASVDETIIIEPPSQ</sequence>
<dbReference type="Pfam" id="PF26258">
    <property type="entry name" value="DUF8062"/>
    <property type="match status" value="1"/>
</dbReference>
<comment type="caution">
    <text evidence="1">The sequence shown here is derived from an EMBL/GenBank/DDBJ whole genome shotgun (WGS) entry which is preliminary data.</text>
</comment>
<evidence type="ECO:0000313" key="2">
    <source>
        <dbReference type="Proteomes" id="UP000011669"/>
    </source>
</evidence>
<dbReference type="EMBL" id="AOMD01000030">
    <property type="protein sequence ID" value="EMA43395.1"/>
    <property type="molecule type" value="Genomic_DNA"/>
</dbReference>
<dbReference type="InParanoid" id="M0MG48"/>
<dbReference type="InterPro" id="IPR058375">
    <property type="entry name" value="DUF8062"/>
</dbReference>
<gene>
    <name evidence="1" type="ORF">C449_15502</name>
</gene>
<organism evidence="1 2">
    <name type="scientific">Halococcus saccharolyticus DSM 5350</name>
    <dbReference type="NCBI Taxonomy" id="1227455"/>
    <lineage>
        <taxon>Archaea</taxon>
        <taxon>Methanobacteriati</taxon>
        <taxon>Methanobacteriota</taxon>
        <taxon>Stenosarchaea group</taxon>
        <taxon>Halobacteria</taxon>
        <taxon>Halobacteriales</taxon>
        <taxon>Halococcaceae</taxon>
        <taxon>Halococcus</taxon>
    </lineage>
</organism>
<proteinExistence type="predicted"/>
<dbReference type="RefSeq" id="WP_006078956.1">
    <property type="nucleotide sequence ID" value="NZ_AOMD01000030.1"/>
</dbReference>
<dbReference type="Proteomes" id="UP000011669">
    <property type="component" value="Unassembled WGS sequence"/>
</dbReference>
<reference evidence="1 2" key="1">
    <citation type="journal article" date="2014" name="PLoS Genet.">
        <title>Phylogenetically driven sequencing of extremely halophilic archaea reveals strategies for static and dynamic osmo-response.</title>
        <authorList>
            <person name="Becker E.A."/>
            <person name="Seitzer P.M."/>
            <person name="Tritt A."/>
            <person name="Larsen D."/>
            <person name="Krusor M."/>
            <person name="Yao A.I."/>
            <person name="Wu D."/>
            <person name="Madern D."/>
            <person name="Eisen J.A."/>
            <person name="Darling A.E."/>
            <person name="Facciotti M.T."/>
        </authorList>
    </citation>
    <scope>NUCLEOTIDE SEQUENCE [LARGE SCALE GENOMIC DNA]</scope>
    <source>
        <strain evidence="1 2">DSM 5350</strain>
    </source>
</reference>
<dbReference type="OrthoDB" id="211056at2157"/>
<keyword evidence="2" id="KW-1185">Reference proteome</keyword>
<dbReference type="AlphaFoldDB" id="M0MG48"/>
<accession>M0MG48</accession>
<dbReference type="PATRIC" id="fig|1227455.4.peg.3155"/>
<name>M0MG48_9EURY</name>
<evidence type="ECO:0000313" key="1">
    <source>
        <dbReference type="EMBL" id="EMA43395.1"/>
    </source>
</evidence>